<comment type="caution">
    <text evidence="2">The sequence shown here is derived from an EMBL/GenBank/DDBJ whole genome shotgun (WGS) entry which is preliminary data.</text>
</comment>
<dbReference type="Proteomes" id="UP000178127">
    <property type="component" value="Unassembled WGS sequence"/>
</dbReference>
<dbReference type="InterPro" id="IPR000073">
    <property type="entry name" value="AB_hydrolase_1"/>
</dbReference>
<organism evidence="2 3">
    <name type="scientific">candidate division WWE3 bacterium RIFCSPHIGHO2_02_FULL_38_14</name>
    <dbReference type="NCBI Taxonomy" id="1802620"/>
    <lineage>
        <taxon>Bacteria</taxon>
        <taxon>Katanobacteria</taxon>
    </lineage>
</organism>
<evidence type="ECO:0000313" key="2">
    <source>
        <dbReference type="EMBL" id="OGC53325.1"/>
    </source>
</evidence>
<dbReference type="AlphaFoldDB" id="A0A1F4V7Z4"/>
<accession>A0A1F4V7Z4</accession>
<gene>
    <name evidence="2" type="ORF">A3D91_02865</name>
</gene>
<evidence type="ECO:0000259" key="1">
    <source>
        <dbReference type="Pfam" id="PF12697"/>
    </source>
</evidence>
<protein>
    <recommendedName>
        <fullName evidence="1">AB hydrolase-1 domain-containing protein</fullName>
    </recommendedName>
</protein>
<dbReference type="SUPFAM" id="SSF53474">
    <property type="entry name" value="alpha/beta-Hydrolases"/>
    <property type="match status" value="1"/>
</dbReference>
<dbReference type="STRING" id="1802620.A3D91_02865"/>
<name>A0A1F4V7Z4_UNCKA</name>
<feature type="domain" description="AB hydrolase-1" evidence="1">
    <location>
        <begin position="7"/>
        <end position="97"/>
    </location>
</feature>
<evidence type="ECO:0000313" key="3">
    <source>
        <dbReference type="Proteomes" id="UP000178127"/>
    </source>
</evidence>
<reference evidence="2 3" key="1">
    <citation type="journal article" date="2016" name="Nat. Commun.">
        <title>Thousands of microbial genomes shed light on interconnected biogeochemical processes in an aquifer system.</title>
        <authorList>
            <person name="Anantharaman K."/>
            <person name="Brown C.T."/>
            <person name="Hug L.A."/>
            <person name="Sharon I."/>
            <person name="Castelle C.J."/>
            <person name="Probst A.J."/>
            <person name="Thomas B.C."/>
            <person name="Singh A."/>
            <person name="Wilkins M.J."/>
            <person name="Karaoz U."/>
            <person name="Brodie E.L."/>
            <person name="Williams K.H."/>
            <person name="Hubbard S.S."/>
            <person name="Banfield J.F."/>
        </authorList>
    </citation>
    <scope>NUCLEOTIDE SEQUENCE [LARGE SCALE GENOMIC DNA]</scope>
</reference>
<dbReference type="Pfam" id="PF12697">
    <property type="entry name" value="Abhydrolase_6"/>
    <property type="match status" value="1"/>
</dbReference>
<proteinExistence type="predicted"/>
<dbReference type="Gene3D" id="3.40.50.1820">
    <property type="entry name" value="alpha/beta hydrolase"/>
    <property type="match status" value="1"/>
</dbReference>
<dbReference type="InterPro" id="IPR029058">
    <property type="entry name" value="AB_hydrolase_fold"/>
</dbReference>
<dbReference type="EMBL" id="MEVD01000015">
    <property type="protein sequence ID" value="OGC53325.1"/>
    <property type="molecule type" value="Genomic_DNA"/>
</dbReference>
<sequence length="240" mass="27092">MENKITVVFIHGFLSDKNFSILLTKPIEDLAEIKALDLPGHAGVPLGDIKDISGFVNNLSSFIKQNIVSKYIVCGYSFGGEIALEYHNNIFGDSNYLGCLAWASPVNGQLTLVSKTMHFVFKYFISANVFDFIKSRQTIQKLLLKVGLNIKNSNKHELITILDILCNYSFKVVETTKKAVFVFHKHDFIISDKNIKYIPKGIKIYVVNNLGHLPFQNCIKEVCNIIKNEFILNNSAKEVI</sequence>